<evidence type="ECO:0000313" key="2">
    <source>
        <dbReference type="Proteomes" id="UP001597483"/>
    </source>
</evidence>
<dbReference type="RefSeq" id="WP_378300607.1">
    <property type="nucleotide sequence ID" value="NZ_JBHUKS010000004.1"/>
</dbReference>
<proteinExistence type="predicted"/>
<sequence>MTADPLDGVRVELTQTVPAELSEQVPELLTTRHEQLNALFAASFGVELQPWSAERRAEVRERYS</sequence>
<accession>A0ABW5H073</accession>
<dbReference type="EMBL" id="JBHUKS010000004">
    <property type="protein sequence ID" value="MFD2466566.1"/>
    <property type="molecule type" value="Genomic_DNA"/>
</dbReference>
<evidence type="ECO:0000313" key="1">
    <source>
        <dbReference type="EMBL" id="MFD2466566.1"/>
    </source>
</evidence>
<name>A0ABW5H073_9PSEU</name>
<gene>
    <name evidence="1" type="ORF">ACFSVL_04130</name>
</gene>
<reference evidence="2" key="1">
    <citation type="journal article" date="2019" name="Int. J. Syst. Evol. Microbiol.">
        <title>The Global Catalogue of Microorganisms (GCM) 10K type strain sequencing project: providing services to taxonomists for standard genome sequencing and annotation.</title>
        <authorList>
            <consortium name="The Broad Institute Genomics Platform"/>
            <consortium name="The Broad Institute Genome Sequencing Center for Infectious Disease"/>
            <person name="Wu L."/>
            <person name="Ma J."/>
        </authorList>
    </citation>
    <scope>NUCLEOTIDE SEQUENCE [LARGE SCALE GENOMIC DNA]</scope>
    <source>
        <strain evidence="2">CGMCC 4.7641</strain>
    </source>
</reference>
<protein>
    <submittedName>
        <fullName evidence="1">Uncharacterized protein</fullName>
    </submittedName>
</protein>
<organism evidence="1 2">
    <name type="scientific">Amycolatopsis silviterrae</name>
    <dbReference type="NCBI Taxonomy" id="1656914"/>
    <lineage>
        <taxon>Bacteria</taxon>
        <taxon>Bacillati</taxon>
        <taxon>Actinomycetota</taxon>
        <taxon>Actinomycetes</taxon>
        <taxon>Pseudonocardiales</taxon>
        <taxon>Pseudonocardiaceae</taxon>
        <taxon>Amycolatopsis</taxon>
    </lineage>
</organism>
<dbReference type="Proteomes" id="UP001597483">
    <property type="component" value="Unassembled WGS sequence"/>
</dbReference>
<keyword evidence="2" id="KW-1185">Reference proteome</keyword>
<comment type="caution">
    <text evidence="1">The sequence shown here is derived from an EMBL/GenBank/DDBJ whole genome shotgun (WGS) entry which is preliminary data.</text>
</comment>